<evidence type="ECO:0000256" key="7">
    <source>
        <dbReference type="ARBA" id="ARBA00022618"/>
    </source>
</evidence>
<protein>
    <recommendedName>
        <fullName evidence="4 11">Condensin complex subunit 2</fullName>
    </recommendedName>
</protein>
<evidence type="ECO:0000256" key="9">
    <source>
        <dbReference type="ARBA" id="ARBA00023067"/>
    </source>
</evidence>
<dbReference type="AlphaFoldDB" id="A0AA38LS43"/>
<evidence type="ECO:0000256" key="12">
    <source>
        <dbReference type="SAM" id="MobiDB-lite"/>
    </source>
</evidence>
<evidence type="ECO:0000256" key="6">
    <source>
        <dbReference type="ARBA" id="ARBA00022490"/>
    </source>
</evidence>
<comment type="function">
    <text evidence="11">Regulatory subunit of the condensin complex, a complex required for conversion of interphase chromatin into mitotic-like condense chromosomes.</text>
</comment>
<dbReference type="InterPro" id="IPR022816">
    <property type="entry name" value="Condensin_barren_su2"/>
</dbReference>
<dbReference type="GO" id="GO:0051301">
    <property type="term" value="P:cell division"/>
    <property type="evidence" value="ECO:0007669"/>
    <property type="project" value="UniProtKB-KW"/>
</dbReference>
<feature type="region of interest" description="Disordered" evidence="12">
    <location>
        <begin position="187"/>
        <end position="225"/>
    </location>
</feature>
<feature type="region of interest" description="Disordered" evidence="12">
    <location>
        <begin position="824"/>
        <end position="846"/>
    </location>
</feature>
<keyword evidence="14" id="KW-1185">Reference proteome</keyword>
<comment type="similarity">
    <text evidence="3 11">Belongs to the CND2 (condensin subunit 2) family.</text>
</comment>
<dbReference type="GO" id="GO:0003682">
    <property type="term" value="F:chromatin binding"/>
    <property type="evidence" value="ECO:0007669"/>
    <property type="project" value="TreeGrafter"/>
</dbReference>
<reference evidence="13" key="1">
    <citation type="journal article" date="2022" name="G3 (Bethesda)">
        <title>High quality genome of the basidiomycete yeast Dioszegia hungarica PDD-24b-2 isolated from cloud water.</title>
        <authorList>
            <person name="Jarrige D."/>
            <person name="Haridas S."/>
            <person name="Bleykasten-Grosshans C."/>
            <person name="Joly M."/>
            <person name="Nadalig T."/>
            <person name="Sancelme M."/>
            <person name="Vuilleumier S."/>
            <person name="Grigoriev I.V."/>
            <person name="Amato P."/>
            <person name="Bringel F."/>
        </authorList>
    </citation>
    <scope>NUCLEOTIDE SEQUENCE</scope>
    <source>
        <strain evidence="13">PDD-24b-2</strain>
    </source>
</reference>
<feature type="compositionally biased region" description="Basic and acidic residues" evidence="12">
    <location>
        <begin position="560"/>
        <end position="569"/>
    </location>
</feature>
<dbReference type="GO" id="GO:0005737">
    <property type="term" value="C:cytoplasm"/>
    <property type="evidence" value="ECO:0007669"/>
    <property type="project" value="UniProtKB-SubCell"/>
</dbReference>
<dbReference type="PANTHER" id="PTHR13108">
    <property type="entry name" value="CONDENSIN COMPLEX SUBUNIT 2"/>
    <property type="match status" value="1"/>
</dbReference>
<dbReference type="EMBL" id="JAKWFO010000005">
    <property type="protein sequence ID" value="KAI9635382.1"/>
    <property type="molecule type" value="Genomic_DNA"/>
</dbReference>
<comment type="caution">
    <text evidence="13">The sequence shown here is derived from an EMBL/GenBank/DDBJ whole genome shotgun (WGS) entry which is preliminary data.</text>
</comment>
<evidence type="ECO:0000256" key="8">
    <source>
        <dbReference type="ARBA" id="ARBA00022776"/>
    </source>
</evidence>
<keyword evidence="9 11" id="KW-0226">DNA condensation</keyword>
<evidence type="ECO:0000256" key="11">
    <source>
        <dbReference type="PIRNR" id="PIRNR017126"/>
    </source>
</evidence>
<comment type="subcellular location">
    <subcellularLocation>
        <location evidence="1">Chromosome</location>
    </subcellularLocation>
    <subcellularLocation>
        <location evidence="2">Cytoplasm</location>
    </subcellularLocation>
</comment>
<feature type="compositionally biased region" description="Basic and acidic residues" evidence="12">
    <location>
        <begin position="543"/>
        <end position="552"/>
    </location>
</feature>
<dbReference type="Proteomes" id="UP001164286">
    <property type="component" value="Unassembled WGS sequence"/>
</dbReference>
<dbReference type="PIRSF" id="PIRSF017126">
    <property type="entry name" value="Condensin_H"/>
    <property type="match status" value="1"/>
</dbReference>
<gene>
    <name evidence="13" type="ORF">MKK02DRAFT_44069</name>
</gene>
<evidence type="ECO:0000256" key="1">
    <source>
        <dbReference type="ARBA" id="ARBA00004286"/>
    </source>
</evidence>
<dbReference type="PANTHER" id="PTHR13108:SF9">
    <property type="entry name" value="CONDENSIN COMPLEX SUBUNIT 2"/>
    <property type="match status" value="1"/>
</dbReference>
<keyword evidence="6" id="KW-0963">Cytoplasm</keyword>
<evidence type="ECO:0000256" key="2">
    <source>
        <dbReference type="ARBA" id="ARBA00004496"/>
    </source>
</evidence>
<keyword evidence="7 11" id="KW-0132">Cell division</keyword>
<name>A0AA38LS43_9TREE</name>
<accession>A0AA38LS43</accession>
<dbReference type="GeneID" id="77731954"/>
<proteinExistence type="inferred from homology"/>
<keyword evidence="8 11" id="KW-0498">Mitosis</keyword>
<dbReference type="Pfam" id="PF05786">
    <property type="entry name" value="Cnd2"/>
    <property type="match status" value="2"/>
</dbReference>
<evidence type="ECO:0000256" key="3">
    <source>
        <dbReference type="ARBA" id="ARBA00009471"/>
    </source>
</evidence>
<keyword evidence="10 11" id="KW-0131">Cell cycle</keyword>
<dbReference type="GO" id="GO:0000796">
    <property type="term" value="C:condensin complex"/>
    <property type="evidence" value="ECO:0007669"/>
    <property type="project" value="InterPro"/>
</dbReference>
<dbReference type="RefSeq" id="XP_052945159.1">
    <property type="nucleotide sequence ID" value="XM_053092749.1"/>
</dbReference>
<evidence type="ECO:0000256" key="10">
    <source>
        <dbReference type="ARBA" id="ARBA00023306"/>
    </source>
</evidence>
<organism evidence="13 14">
    <name type="scientific">Dioszegia hungarica</name>
    <dbReference type="NCBI Taxonomy" id="4972"/>
    <lineage>
        <taxon>Eukaryota</taxon>
        <taxon>Fungi</taxon>
        <taxon>Dikarya</taxon>
        <taxon>Basidiomycota</taxon>
        <taxon>Agaricomycotina</taxon>
        <taxon>Tremellomycetes</taxon>
        <taxon>Tremellales</taxon>
        <taxon>Bulleribasidiaceae</taxon>
        <taxon>Dioszegia</taxon>
    </lineage>
</organism>
<evidence type="ECO:0000256" key="5">
    <source>
        <dbReference type="ARBA" id="ARBA00022454"/>
    </source>
</evidence>
<sequence length="868" mass="93713">MPRVDVTKGRKPRPSTTSEAALQDASTSNQPEPPINNDKAEKANRRKSAHFGNIGVAPGDEPAEVSAGRAGQGKRIVSAVALGAAGKEGRRLGKRLSAVNPEMVGVSWEVRESKYEEWMKAAIDNKITVTNTWNFALIDYFHDMTLLRNGPDDQSINFQKASSTLDGCVKIWTSRVDSVATETGKLLSGLAGGTGEEPQDEGEEGGEDGDRPKTRKNTSHRSESTLAKSFTTLQVKKLDLEFSVDPLFKKTSADFDEGGAMGLLMNHLAVDGRMRVVFDAGDAVVEEEELEEELGPGMNAEVDLERLRPFMPAPDALQNLMISDTLSSFRFSSDPSAVPDLTSLLSLKDNWNDNDDGGMSDFGESVGGGGPVDFFGDDDFGGGGMGGGYDDNESAGGGDYDGGNMGGMVASGSGAVALGQPGEHLMPFDPKRGGGDLVMALAGREGDGDDDGMFDYFDKGFGKRGWAGVEHWKLRKVAKKDPASAATKKADRASGPAKTPFVLDFMSAATTASSSKILFAPASRTSIALPAHAQSATNRKRSSKETNDLADKYKRKRREKERQKEESANLLPDDMHFSSRQLVRLFMKPKFALRMRKKNQSARIENAEGEIDTTFWAEAAAERADGLGEPASPMPFESQFFADGDNDGDDDITDIGDFAFVDDALDEPSTPLPSGPGDMDGEDDNLWQGSQTQIKRARPENVTFAKRAKRVDVKRLKDDIWVGLKSLVPKPVDADGEMELDDPSDPETEMLTPVGEAKTFNNIITDLRRTYPKDKMSEISTSFCFICLLHLANEEGLTLEAARFDGLEGEDVGCQGVVELDMASLENEGPPQQKKRKGNGPAGDGIEKVVGELQALRVYKDPTAGRAA</sequence>
<keyword evidence="5" id="KW-0158">Chromosome</keyword>
<feature type="compositionally biased region" description="Polar residues" evidence="12">
    <location>
        <begin position="14"/>
        <end position="30"/>
    </location>
</feature>
<evidence type="ECO:0000313" key="13">
    <source>
        <dbReference type="EMBL" id="KAI9635382.1"/>
    </source>
</evidence>
<feature type="region of interest" description="Disordered" evidence="12">
    <location>
        <begin position="530"/>
        <end position="569"/>
    </location>
</feature>
<feature type="compositionally biased region" description="Acidic residues" evidence="12">
    <location>
        <begin position="197"/>
        <end position="207"/>
    </location>
</feature>
<evidence type="ECO:0000256" key="4">
    <source>
        <dbReference type="ARBA" id="ARBA00016065"/>
    </source>
</evidence>
<feature type="region of interest" description="Disordered" evidence="12">
    <location>
        <begin position="1"/>
        <end position="71"/>
    </location>
</feature>
<evidence type="ECO:0000313" key="14">
    <source>
        <dbReference type="Proteomes" id="UP001164286"/>
    </source>
</evidence>
<dbReference type="GO" id="GO:0007076">
    <property type="term" value="P:mitotic chromosome condensation"/>
    <property type="evidence" value="ECO:0007669"/>
    <property type="project" value="InterPro"/>
</dbReference>